<organism evidence="2">
    <name type="scientific">marine sediment metagenome</name>
    <dbReference type="NCBI Taxonomy" id="412755"/>
    <lineage>
        <taxon>unclassified sequences</taxon>
        <taxon>metagenomes</taxon>
        <taxon>ecological metagenomes</taxon>
    </lineage>
</organism>
<keyword evidence="1" id="KW-0472">Membrane</keyword>
<feature type="transmembrane region" description="Helical" evidence="1">
    <location>
        <begin position="29"/>
        <end position="47"/>
    </location>
</feature>
<keyword evidence="1" id="KW-1133">Transmembrane helix</keyword>
<protein>
    <submittedName>
        <fullName evidence="2">Uncharacterized protein</fullName>
    </submittedName>
</protein>
<dbReference type="AlphaFoldDB" id="X1UH42"/>
<comment type="caution">
    <text evidence="2">The sequence shown here is derived from an EMBL/GenBank/DDBJ whole genome shotgun (WGS) entry which is preliminary data.</text>
</comment>
<proteinExistence type="predicted"/>
<dbReference type="EMBL" id="BARW01032659">
    <property type="protein sequence ID" value="GAJ02892.1"/>
    <property type="molecule type" value="Genomic_DNA"/>
</dbReference>
<dbReference type="InterPro" id="IPR043748">
    <property type="entry name" value="DUF5693"/>
</dbReference>
<gene>
    <name evidence="2" type="ORF">S12H4_51639</name>
</gene>
<evidence type="ECO:0000313" key="2">
    <source>
        <dbReference type="EMBL" id="GAJ02892.1"/>
    </source>
</evidence>
<keyword evidence="1" id="KW-0812">Transmembrane</keyword>
<evidence type="ECO:0000256" key="1">
    <source>
        <dbReference type="SAM" id="Phobius"/>
    </source>
</evidence>
<dbReference type="Pfam" id="PF18949">
    <property type="entry name" value="DUF5693"/>
    <property type="match status" value="1"/>
</dbReference>
<sequence length="124" mass="14151">GNYPGPFLWGIETRAREILEKLLIVRPRIKEFFIGHPLMILGIYLYLRGKSEKKENSGLKTKSWQSFVILGLIGQVSIINSFCHAHTPLVISLTRTINGVWLGIIIGILLVSIVRRSTRERLRN</sequence>
<feature type="non-terminal residue" evidence="2">
    <location>
        <position position="1"/>
    </location>
</feature>
<reference evidence="2" key="1">
    <citation type="journal article" date="2014" name="Front. Microbiol.">
        <title>High frequency of phylogenetically diverse reductive dehalogenase-homologous genes in deep subseafloor sedimentary metagenomes.</title>
        <authorList>
            <person name="Kawai M."/>
            <person name="Futagami T."/>
            <person name="Toyoda A."/>
            <person name="Takaki Y."/>
            <person name="Nishi S."/>
            <person name="Hori S."/>
            <person name="Arai W."/>
            <person name="Tsubouchi T."/>
            <person name="Morono Y."/>
            <person name="Uchiyama I."/>
            <person name="Ito T."/>
            <person name="Fujiyama A."/>
            <person name="Inagaki F."/>
            <person name="Takami H."/>
        </authorList>
    </citation>
    <scope>NUCLEOTIDE SEQUENCE</scope>
    <source>
        <strain evidence="2">Expedition CK06-06</strain>
    </source>
</reference>
<name>X1UH42_9ZZZZ</name>
<feature type="transmembrane region" description="Helical" evidence="1">
    <location>
        <begin position="67"/>
        <end position="91"/>
    </location>
</feature>
<feature type="transmembrane region" description="Helical" evidence="1">
    <location>
        <begin position="97"/>
        <end position="114"/>
    </location>
</feature>
<accession>X1UH42</accession>